<sequence>MERWEQPDLLQVEFAGSLVKGKQYTTQAGEVMRGTLRPITGAEEQSVSGVRLAGDGGLLFEPAAAQPEGSTVELRFALDQPTVSPAVLITSSGVTLGVHHLNLMLWARGEWHGWPGGEDVFGVDTHHTLSVRIRSDEGSVQMEARLDGRDMGYLEFGPVSDQALFSFGSDFEGASGLVGEVHGVRVAVASSEWRWQPTTPVIDVETELTATEAADLAGLHPANYQNVSPSDSPAAIIHKASLLRPTPEQAVWQQEGLTAFIHFGINTFYDQEWGHGTEDPGRFLPSDIDPDAWVRVLRDAGFRTTVITLKHHDGFCLWPSRYTDHSVKASSWASGGGDIARLFVEAAHRYGMKVGFYLSPADSNAELQGTFGNGSQRSPRTIPTLTADDDRAGQELQTFEYHATDYGALFLNTLYEILTEYGTVHEVWFDGAQGNTGATEHYDHAAFYDMIHQLQPGANIAVGGRDIRWVGNESGVARQDEWASVAITDAGDGGAISPVQQGHFSADLGSDQQLVDAARSGGADRLHWWPTESDMRITAGWFAHPDDVPKAPLTLLRHYEQTYGRNSVTLLNVPPTDSGQFSADVVASVEGFAAERRKAFTLDHALGRDAIVEGSVVATMTNGNLRKGHSFTADEHPWIELDLGEPRQISRVGLSEEILGAGQTVRLFIVECDEGDGWREVARGGTIGAHRIVTLDEPVTAQRWRVRVTSSRGSYTIAAIHLWEQLASDPGKAREVHIDGSVSHAGDGSVERPIASMEQLRDVELATGAVLRFRSGTDTPDADVVLWGYGTPDQPIRVESWGQGAAPTVGGRSLEERFASKREHGWTVA</sequence>
<feature type="domain" description="F5/8 type C" evidence="6">
    <location>
        <begin position="618"/>
        <end position="719"/>
    </location>
</feature>
<keyword evidence="5" id="KW-0326">Glycosidase</keyword>
<name>A0A1Q2CXG8_9ACTN</name>
<dbReference type="EMBL" id="CP019607">
    <property type="protein sequence ID" value="AQP50784.1"/>
    <property type="molecule type" value="Genomic_DNA"/>
</dbReference>
<organism evidence="8 9">
    <name type="scientific">Tessaracoccus flavescens</name>
    <dbReference type="NCBI Taxonomy" id="399497"/>
    <lineage>
        <taxon>Bacteria</taxon>
        <taxon>Bacillati</taxon>
        <taxon>Actinomycetota</taxon>
        <taxon>Actinomycetes</taxon>
        <taxon>Propionibacteriales</taxon>
        <taxon>Propionibacteriaceae</taxon>
        <taxon>Tessaracoccus</taxon>
    </lineage>
</organism>
<dbReference type="GO" id="GO:0006004">
    <property type="term" value="P:fucose metabolic process"/>
    <property type="evidence" value="ECO:0007669"/>
    <property type="project" value="TreeGrafter"/>
</dbReference>
<accession>A0A1Q2CXG8</accession>
<evidence type="ECO:0000256" key="1">
    <source>
        <dbReference type="ARBA" id="ARBA00007951"/>
    </source>
</evidence>
<dbReference type="GO" id="GO:0005764">
    <property type="term" value="C:lysosome"/>
    <property type="evidence" value="ECO:0007669"/>
    <property type="project" value="TreeGrafter"/>
</dbReference>
<dbReference type="SUPFAM" id="SSF51445">
    <property type="entry name" value="(Trans)glycosidases"/>
    <property type="match status" value="1"/>
</dbReference>
<keyword evidence="4" id="KW-0378">Hydrolase</keyword>
<dbReference type="RefSeq" id="WP_077349458.1">
    <property type="nucleotide sequence ID" value="NZ_CP019607.1"/>
</dbReference>
<dbReference type="InterPro" id="IPR008979">
    <property type="entry name" value="Galactose-bd-like_sf"/>
</dbReference>
<feature type="domain" description="Glycoside hydrolase family 29 N-terminal" evidence="7">
    <location>
        <begin position="281"/>
        <end position="587"/>
    </location>
</feature>
<dbReference type="InterPro" id="IPR000933">
    <property type="entry name" value="Glyco_hydro_29"/>
</dbReference>
<proteinExistence type="inferred from homology"/>
<evidence type="ECO:0000256" key="3">
    <source>
        <dbReference type="ARBA" id="ARBA00022729"/>
    </source>
</evidence>
<dbReference type="InterPro" id="IPR017853">
    <property type="entry name" value="GH"/>
</dbReference>
<evidence type="ECO:0000259" key="7">
    <source>
        <dbReference type="Pfam" id="PF01120"/>
    </source>
</evidence>
<comment type="similarity">
    <text evidence="1">Belongs to the glycosyl hydrolase 29 family.</text>
</comment>
<dbReference type="STRING" id="399497.BW733_08025"/>
<dbReference type="KEGG" id="tfa:BW733_08025"/>
<keyword evidence="3" id="KW-0732">Signal</keyword>
<gene>
    <name evidence="8" type="ORF">BW733_08025</name>
</gene>
<keyword evidence="9" id="KW-1185">Reference proteome</keyword>
<protein>
    <recommendedName>
        <fullName evidence="2">alpha-L-fucosidase</fullName>
        <ecNumber evidence="2">3.2.1.51</ecNumber>
    </recommendedName>
</protein>
<evidence type="ECO:0000256" key="5">
    <source>
        <dbReference type="ARBA" id="ARBA00023295"/>
    </source>
</evidence>
<evidence type="ECO:0000313" key="9">
    <source>
        <dbReference type="Proteomes" id="UP000188235"/>
    </source>
</evidence>
<dbReference type="Gene3D" id="3.20.20.80">
    <property type="entry name" value="Glycosidases"/>
    <property type="match status" value="1"/>
</dbReference>
<evidence type="ECO:0000256" key="2">
    <source>
        <dbReference type="ARBA" id="ARBA00012662"/>
    </source>
</evidence>
<dbReference type="Gene3D" id="2.60.120.260">
    <property type="entry name" value="Galactose-binding domain-like"/>
    <property type="match status" value="1"/>
</dbReference>
<dbReference type="Proteomes" id="UP000188235">
    <property type="component" value="Chromosome"/>
</dbReference>
<dbReference type="InterPro" id="IPR057739">
    <property type="entry name" value="Glyco_hydro_29_N"/>
</dbReference>
<dbReference type="AlphaFoldDB" id="A0A1Q2CXG8"/>
<dbReference type="OrthoDB" id="5526311at2"/>
<dbReference type="SUPFAM" id="SSF49785">
    <property type="entry name" value="Galactose-binding domain-like"/>
    <property type="match status" value="1"/>
</dbReference>
<dbReference type="Pfam" id="PF01120">
    <property type="entry name" value="Alpha_L_fucos"/>
    <property type="match status" value="1"/>
</dbReference>
<dbReference type="GO" id="GO:0004560">
    <property type="term" value="F:alpha-L-fucosidase activity"/>
    <property type="evidence" value="ECO:0007669"/>
    <property type="project" value="InterPro"/>
</dbReference>
<dbReference type="EC" id="3.2.1.51" evidence="2"/>
<reference evidence="8 9" key="1">
    <citation type="journal article" date="2008" name="Int. J. Syst. Evol. Microbiol.">
        <title>Tessaracoccus flavescens sp. nov., isolated from marine sediment.</title>
        <authorList>
            <person name="Lee D.W."/>
            <person name="Lee S.D."/>
        </authorList>
    </citation>
    <scope>NUCLEOTIDE SEQUENCE [LARGE SCALE GENOMIC DNA]</scope>
    <source>
        <strain evidence="8 9">SST-39T</strain>
    </source>
</reference>
<dbReference type="PANTHER" id="PTHR10030:SF37">
    <property type="entry name" value="ALPHA-L-FUCOSIDASE-RELATED"/>
    <property type="match status" value="1"/>
</dbReference>
<dbReference type="SMR" id="A0A1Q2CXG8"/>
<dbReference type="GO" id="GO:0016139">
    <property type="term" value="P:glycoside catabolic process"/>
    <property type="evidence" value="ECO:0007669"/>
    <property type="project" value="TreeGrafter"/>
</dbReference>
<dbReference type="InterPro" id="IPR000421">
    <property type="entry name" value="FA58C"/>
</dbReference>
<evidence type="ECO:0000313" key="8">
    <source>
        <dbReference type="EMBL" id="AQP50784.1"/>
    </source>
</evidence>
<dbReference type="SMART" id="SM00812">
    <property type="entry name" value="Alpha_L_fucos"/>
    <property type="match status" value="1"/>
</dbReference>
<dbReference type="Pfam" id="PF00754">
    <property type="entry name" value="F5_F8_type_C"/>
    <property type="match status" value="1"/>
</dbReference>
<dbReference type="PANTHER" id="PTHR10030">
    <property type="entry name" value="ALPHA-L-FUCOSIDASE"/>
    <property type="match status" value="1"/>
</dbReference>
<evidence type="ECO:0000259" key="6">
    <source>
        <dbReference type="Pfam" id="PF00754"/>
    </source>
</evidence>
<evidence type="ECO:0000256" key="4">
    <source>
        <dbReference type="ARBA" id="ARBA00022801"/>
    </source>
</evidence>